<name>A0A6A6BPZ8_9PEZI</name>
<dbReference type="EMBL" id="ML995476">
    <property type="protein sequence ID" value="KAF2146166.1"/>
    <property type="molecule type" value="Genomic_DNA"/>
</dbReference>
<organism evidence="3 4">
    <name type="scientific">Aplosporella prunicola CBS 121167</name>
    <dbReference type="NCBI Taxonomy" id="1176127"/>
    <lineage>
        <taxon>Eukaryota</taxon>
        <taxon>Fungi</taxon>
        <taxon>Dikarya</taxon>
        <taxon>Ascomycota</taxon>
        <taxon>Pezizomycotina</taxon>
        <taxon>Dothideomycetes</taxon>
        <taxon>Dothideomycetes incertae sedis</taxon>
        <taxon>Botryosphaeriales</taxon>
        <taxon>Aplosporellaceae</taxon>
        <taxon>Aplosporella</taxon>
    </lineage>
</organism>
<feature type="transmembrane region" description="Helical" evidence="1">
    <location>
        <begin position="260"/>
        <end position="279"/>
    </location>
</feature>
<reference evidence="3" key="1">
    <citation type="journal article" date="2020" name="Stud. Mycol.">
        <title>101 Dothideomycetes genomes: a test case for predicting lifestyles and emergence of pathogens.</title>
        <authorList>
            <person name="Haridas S."/>
            <person name="Albert R."/>
            <person name="Binder M."/>
            <person name="Bloem J."/>
            <person name="Labutti K."/>
            <person name="Salamov A."/>
            <person name="Andreopoulos B."/>
            <person name="Baker S."/>
            <person name="Barry K."/>
            <person name="Bills G."/>
            <person name="Bluhm B."/>
            <person name="Cannon C."/>
            <person name="Castanera R."/>
            <person name="Culley D."/>
            <person name="Daum C."/>
            <person name="Ezra D."/>
            <person name="Gonzalez J."/>
            <person name="Henrissat B."/>
            <person name="Kuo A."/>
            <person name="Liang C."/>
            <person name="Lipzen A."/>
            <person name="Lutzoni F."/>
            <person name="Magnuson J."/>
            <person name="Mondo S."/>
            <person name="Nolan M."/>
            <person name="Ohm R."/>
            <person name="Pangilinan J."/>
            <person name="Park H.-J."/>
            <person name="Ramirez L."/>
            <person name="Alfaro M."/>
            <person name="Sun H."/>
            <person name="Tritt A."/>
            <person name="Yoshinaga Y."/>
            <person name="Zwiers L.-H."/>
            <person name="Turgeon B."/>
            <person name="Goodwin S."/>
            <person name="Spatafora J."/>
            <person name="Crous P."/>
            <person name="Grigoriev I."/>
        </authorList>
    </citation>
    <scope>NUCLEOTIDE SEQUENCE</scope>
    <source>
        <strain evidence="3">CBS 121167</strain>
    </source>
</reference>
<keyword evidence="1" id="KW-0472">Membrane</keyword>
<evidence type="ECO:0000259" key="2">
    <source>
        <dbReference type="Pfam" id="PF20237"/>
    </source>
</evidence>
<dbReference type="PANTHER" id="PTHR34502">
    <property type="entry name" value="DUF6594 DOMAIN-CONTAINING PROTEIN-RELATED"/>
    <property type="match status" value="1"/>
</dbReference>
<dbReference type="RefSeq" id="XP_033401878.1">
    <property type="nucleotide sequence ID" value="XM_033537884.1"/>
</dbReference>
<evidence type="ECO:0000256" key="1">
    <source>
        <dbReference type="SAM" id="Phobius"/>
    </source>
</evidence>
<keyword evidence="4" id="KW-1185">Reference proteome</keyword>
<dbReference type="InterPro" id="IPR046529">
    <property type="entry name" value="DUF6594"/>
</dbReference>
<protein>
    <recommendedName>
        <fullName evidence="2">DUF6594 domain-containing protein</fullName>
    </recommendedName>
</protein>
<feature type="transmembrane region" description="Helical" evidence="1">
    <location>
        <begin position="205"/>
        <end position="227"/>
    </location>
</feature>
<evidence type="ECO:0000313" key="4">
    <source>
        <dbReference type="Proteomes" id="UP000799438"/>
    </source>
</evidence>
<evidence type="ECO:0000313" key="3">
    <source>
        <dbReference type="EMBL" id="KAF2146166.1"/>
    </source>
</evidence>
<sequence>MRIIPETSVFRRFGFLNQLNLLYLQADLVDIEDRLKRIQRIDDRKPGDESSYARDWLCLKEGDGRQLQLVREAQELLEKYTHRICITDLTIFHLDTALVQQSNILSMKPPGKYDLSYIQRLLASQDMGPWALDGPDSEVWGTIKNPNGYEPDIVTLLPRKEKDMFSKYVTTSGISKWFKWRLDRFRKPSPVHGLVIYEENTLLRLTYLVSTTLASLLPIASIVVLYFVHSMKVRLGIIAICNVLTILCLAFFTNARTTDIFAVAAAFSAVQVVFVQGGGDTTVS</sequence>
<dbReference type="AlphaFoldDB" id="A0A6A6BPZ8"/>
<keyword evidence="1" id="KW-0812">Transmembrane</keyword>
<proteinExistence type="predicted"/>
<gene>
    <name evidence="3" type="ORF">K452DRAFT_242777</name>
</gene>
<feature type="domain" description="DUF6594" evidence="2">
    <location>
        <begin position="5"/>
        <end position="272"/>
    </location>
</feature>
<dbReference type="Pfam" id="PF20237">
    <property type="entry name" value="DUF6594"/>
    <property type="match status" value="1"/>
</dbReference>
<dbReference type="Proteomes" id="UP000799438">
    <property type="component" value="Unassembled WGS sequence"/>
</dbReference>
<feature type="transmembrane region" description="Helical" evidence="1">
    <location>
        <begin position="233"/>
        <end position="253"/>
    </location>
</feature>
<dbReference type="PANTHER" id="PTHR34502:SF5">
    <property type="entry name" value="DUF6594 DOMAIN-CONTAINING PROTEIN"/>
    <property type="match status" value="1"/>
</dbReference>
<dbReference type="OrthoDB" id="5342093at2759"/>
<keyword evidence="1" id="KW-1133">Transmembrane helix</keyword>
<accession>A0A6A6BPZ8</accession>
<dbReference type="GeneID" id="54295380"/>